<dbReference type="InterPro" id="IPR003995">
    <property type="entry name" value="RTX_toxin_determinant-A"/>
</dbReference>
<keyword evidence="12" id="KW-1185">Reference proteome</keyword>
<dbReference type="AlphaFoldDB" id="A0A947DGF0"/>
<feature type="region of interest" description="Disordered" evidence="9">
    <location>
        <begin position="413"/>
        <end position="432"/>
    </location>
</feature>
<dbReference type="InterPro" id="IPR001343">
    <property type="entry name" value="Hemolysn_Ca-bd"/>
</dbReference>
<evidence type="ECO:0000259" key="10">
    <source>
        <dbReference type="SMART" id="SM00235"/>
    </source>
</evidence>
<keyword evidence="11" id="KW-0378">Hydrolase</keyword>
<dbReference type="GO" id="GO:0005615">
    <property type="term" value="C:extracellular space"/>
    <property type="evidence" value="ECO:0007669"/>
    <property type="project" value="InterPro"/>
</dbReference>
<dbReference type="EMBL" id="JADOES010000026">
    <property type="protein sequence ID" value="MBT9316460.1"/>
    <property type="molecule type" value="Genomic_DNA"/>
</dbReference>
<evidence type="ECO:0000256" key="2">
    <source>
        <dbReference type="ARBA" id="ARBA00004613"/>
    </source>
</evidence>
<gene>
    <name evidence="11" type="ORF">IXB50_13600</name>
</gene>
<dbReference type="SMART" id="SM00235">
    <property type="entry name" value="ZnMc"/>
    <property type="match status" value="1"/>
</dbReference>
<evidence type="ECO:0000256" key="1">
    <source>
        <dbReference type="ARBA" id="ARBA00004370"/>
    </source>
</evidence>
<dbReference type="PANTHER" id="PTHR38340">
    <property type="entry name" value="S-LAYER PROTEIN"/>
    <property type="match status" value="1"/>
</dbReference>
<dbReference type="GO" id="GO:0006508">
    <property type="term" value="P:proteolysis"/>
    <property type="evidence" value="ECO:0007669"/>
    <property type="project" value="UniProtKB-KW"/>
</dbReference>
<dbReference type="Proteomes" id="UP000717364">
    <property type="component" value="Unassembled WGS sequence"/>
</dbReference>
<proteinExistence type="inferred from homology"/>
<evidence type="ECO:0000256" key="7">
    <source>
        <dbReference type="ARBA" id="ARBA00023026"/>
    </source>
</evidence>
<dbReference type="SUPFAM" id="SSF51120">
    <property type="entry name" value="beta-Roll"/>
    <property type="match status" value="3"/>
</dbReference>
<comment type="similarity">
    <text evidence="3">Belongs to the peptidase M10B family.</text>
</comment>
<dbReference type="InterPro" id="IPR011049">
    <property type="entry name" value="Serralysin-like_metalloprot_C"/>
</dbReference>
<sequence length="682" mass="74858">MTYGETTPTATTTSTGDNNIDALLYGRQWESPIVEFSFTSNFENDYEDEDDYPDADIHAASFESLNDIQREAAREWMQMYENVSGLTLVELRGFSDRDATIRMAESDNPDTAYAYYPWNGGRDSVFDGDIWFNRTLVLDDPTTEDSEYQPVYDNPVIGNYEYYTFGHEIGHALGLKHGHEEWGVRDVAMDSNRDSMEFSIMTYRSYIGDPLFGGYSNESWGYAQSLMMYDIKAIQQMYGANFDYNSGNTTYTFSTTTGEMSINGEPQGIPGGEDVEGIPADDNTDRTQKNRIFRTIWDGNGIDTYDFSNYTTNLSIDLSPGGWSDLDVGGNSQRANLGDGNYARGHVFNALQYDDDPRSLIENAEGGAGNDGIGGNAANNILSGNNGDDALFGHAGNDILNGDRGNDYLFGGENSDTLYGGDDDDELDGQNGRDVLYGGNGDDVLGGGNGRDRLYGEDGYDTLYGGQNDDQLWGGDGNDLLMGYTGSDDLRGGRGRDTLYGEDGIDFLYGEIGPDSLHGGNDTDLLYGGNGRDLLYGDDGDDFLRGDRGNDDLNGGNGRDWLEGYGGNGREQDILTGGAEFDTFVLGRDDSLYRGSFYLGSGYATITDFEMLTYEDQWGIITYLPLDTIQVFGSLSDYSLGYENRSGTSSKDTLIYRSDDLIGVVEDTTAIALSTDYFTLAS</sequence>
<evidence type="ECO:0000256" key="8">
    <source>
        <dbReference type="ARBA" id="ARBA00023136"/>
    </source>
</evidence>
<evidence type="ECO:0000313" key="12">
    <source>
        <dbReference type="Proteomes" id="UP000717364"/>
    </source>
</evidence>
<dbReference type="InterPro" id="IPR024079">
    <property type="entry name" value="MetalloPept_cat_dom_sf"/>
</dbReference>
<comment type="caution">
    <text evidence="11">The sequence shown here is derived from an EMBL/GenBank/DDBJ whole genome shotgun (WGS) entry which is preliminary data.</text>
</comment>
<dbReference type="InterPro" id="IPR050557">
    <property type="entry name" value="RTX_toxin/Mannuronan_C5-epim"/>
</dbReference>
<evidence type="ECO:0000256" key="5">
    <source>
        <dbReference type="ARBA" id="ARBA00022656"/>
    </source>
</evidence>
<dbReference type="SUPFAM" id="SSF55486">
    <property type="entry name" value="Metalloproteases ('zincins'), catalytic domain"/>
    <property type="match status" value="1"/>
</dbReference>
<dbReference type="Gene3D" id="2.150.10.10">
    <property type="entry name" value="Serralysin-like metalloprotease, C-terminal"/>
    <property type="match status" value="4"/>
</dbReference>
<evidence type="ECO:0000256" key="3">
    <source>
        <dbReference type="ARBA" id="ARBA00009490"/>
    </source>
</evidence>
<evidence type="ECO:0000256" key="6">
    <source>
        <dbReference type="ARBA" id="ARBA00022737"/>
    </source>
</evidence>
<reference evidence="11" key="1">
    <citation type="submission" date="2020-11" db="EMBL/GenBank/DDBJ databases">
        <authorList>
            <person name="Konstantinou D."/>
            <person name="Gkelis S."/>
            <person name="Popin R."/>
            <person name="Fewer D."/>
            <person name="Sivonen K."/>
        </authorList>
    </citation>
    <scope>NUCLEOTIDE SEQUENCE</scope>
    <source>
        <strain evidence="11">TAU-MAC 1115</strain>
    </source>
</reference>
<dbReference type="InterPro" id="IPR018511">
    <property type="entry name" value="Hemolysin-typ_Ca-bd_CS"/>
</dbReference>
<keyword evidence="7" id="KW-0843">Virulence</keyword>
<evidence type="ECO:0000256" key="9">
    <source>
        <dbReference type="SAM" id="MobiDB-lite"/>
    </source>
</evidence>
<dbReference type="PANTHER" id="PTHR38340:SF1">
    <property type="entry name" value="S-LAYER PROTEIN"/>
    <property type="match status" value="1"/>
</dbReference>
<dbReference type="CDD" id="cd04277">
    <property type="entry name" value="ZnMc_serralysin_like"/>
    <property type="match status" value="1"/>
</dbReference>
<reference evidence="11" key="2">
    <citation type="journal article" date="2021" name="Mar. Drugs">
        <title>Genome Reduction and Secondary Metabolism of the Marine Sponge-Associated Cyanobacterium Leptothoe.</title>
        <authorList>
            <person name="Konstantinou D."/>
            <person name="Popin R.V."/>
            <person name="Fewer D.P."/>
            <person name="Sivonen K."/>
            <person name="Gkelis S."/>
        </authorList>
    </citation>
    <scope>NUCLEOTIDE SEQUENCE</scope>
    <source>
        <strain evidence="11">TAU-MAC 1115</strain>
    </source>
</reference>
<organism evidence="11 12">
    <name type="scientific">Leptothoe spongobia TAU-MAC 1115</name>
    <dbReference type="NCBI Taxonomy" id="1967444"/>
    <lineage>
        <taxon>Bacteria</taxon>
        <taxon>Bacillati</taxon>
        <taxon>Cyanobacteriota</taxon>
        <taxon>Cyanophyceae</taxon>
        <taxon>Nodosilineales</taxon>
        <taxon>Cymatolegaceae</taxon>
        <taxon>Leptothoe</taxon>
        <taxon>Leptothoe spongobia</taxon>
    </lineage>
</organism>
<name>A0A947DGF0_9CYAN</name>
<evidence type="ECO:0000256" key="4">
    <source>
        <dbReference type="ARBA" id="ARBA00022525"/>
    </source>
</evidence>
<evidence type="ECO:0000313" key="11">
    <source>
        <dbReference type="EMBL" id="MBT9316460.1"/>
    </source>
</evidence>
<dbReference type="InterPro" id="IPR006026">
    <property type="entry name" value="Peptidase_Metallo"/>
</dbReference>
<dbReference type="PRINTS" id="PR00313">
    <property type="entry name" value="CABNDNGRPT"/>
</dbReference>
<dbReference type="RefSeq" id="WP_215609525.1">
    <property type="nucleotide sequence ID" value="NZ_JADOES010000026.1"/>
</dbReference>
<keyword evidence="4" id="KW-0964">Secreted</keyword>
<dbReference type="GO" id="GO:0090729">
    <property type="term" value="F:toxin activity"/>
    <property type="evidence" value="ECO:0007669"/>
    <property type="project" value="UniProtKB-KW"/>
</dbReference>
<dbReference type="InterPro" id="IPR034033">
    <property type="entry name" value="Serralysin-like"/>
</dbReference>
<dbReference type="GO" id="GO:0008270">
    <property type="term" value="F:zinc ion binding"/>
    <property type="evidence" value="ECO:0007669"/>
    <property type="project" value="InterPro"/>
</dbReference>
<keyword evidence="5" id="KW-0800">Toxin</keyword>
<dbReference type="GO" id="GO:0005509">
    <property type="term" value="F:calcium ion binding"/>
    <property type="evidence" value="ECO:0007669"/>
    <property type="project" value="InterPro"/>
</dbReference>
<keyword evidence="11" id="KW-0645">Protease</keyword>
<protein>
    <submittedName>
        <fullName evidence="11">Protease</fullName>
    </submittedName>
</protein>
<dbReference type="GO" id="GO:0016020">
    <property type="term" value="C:membrane"/>
    <property type="evidence" value="ECO:0007669"/>
    <property type="project" value="UniProtKB-SubCell"/>
</dbReference>
<dbReference type="PROSITE" id="PS00330">
    <property type="entry name" value="HEMOLYSIN_CALCIUM"/>
    <property type="match status" value="4"/>
</dbReference>
<dbReference type="GO" id="GO:0008237">
    <property type="term" value="F:metallopeptidase activity"/>
    <property type="evidence" value="ECO:0007669"/>
    <property type="project" value="InterPro"/>
</dbReference>
<comment type="subcellular location">
    <subcellularLocation>
        <location evidence="1">Membrane</location>
    </subcellularLocation>
    <subcellularLocation>
        <location evidence="2">Secreted</location>
    </subcellularLocation>
</comment>
<feature type="domain" description="Peptidase metallopeptidase" evidence="10">
    <location>
        <begin position="25"/>
        <end position="214"/>
    </location>
</feature>
<dbReference type="PRINTS" id="PR01488">
    <property type="entry name" value="RTXTOXINA"/>
</dbReference>
<dbReference type="Gene3D" id="3.40.390.10">
    <property type="entry name" value="Collagenase (Catalytic Domain)"/>
    <property type="match status" value="1"/>
</dbReference>
<keyword evidence="8" id="KW-0472">Membrane</keyword>
<dbReference type="Pfam" id="PF00353">
    <property type="entry name" value="HemolysinCabind"/>
    <property type="match status" value="5"/>
</dbReference>
<keyword evidence="6" id="KW-0677">Repeat</keyword>
<accession>A0A947DGF0</accession>